<evidence type="ECO:0000313" key="1">
    <source>
        <dbReference type="EMBL" id="SPC78981.1"/>
    </source>
</evidence>
<organism evidence="1">
    <name type="scientific">Fagus sylvatica</name>
    <name type="common">Beechnut</name>
    <dbReference type="NCBI Taxonomy" id="28930"/>
    <lineage>
        <taxon>Eukaryota</taxon>
        <taxon>Viridiplantae</taxon>
        <taxon>Streptophyta</taxon>
        <taxon>Embryophyta</taxon>
        <taxon>Tracheophyta</taxon>
        <taxon>Spermatophyta</taxon>
        <taxon>Magnoliopsida</taxon>
        <taxon>eudicotyledons</taxon>
        <taxon>Gunneridae</taxon>
        <taxon>Pentapetalae</taxon>
        <taxon>rosids</taxon>
        <taxon>fabids</taxon>
        <taxon>Fagales</taxon>
        <taxon>Fagaceae</taxon>
        <taxon>Fagus</taxon>
    </lineage>
</organism>
<sequence length="193" mass="21063">MSEERDEKGLEGWSSRRVVMRHTCGAGSGCTAHGHLLEAFWCSKWVMQGIVRKLEKFTFQRYKVCANRSSDGKVMAPGSRVLQVVFPAKILAKQGMLLTNRELRLIARVAVFLEVPSLQINSQRVGRNMLTKAALPMSVFDILGVAGKPAIPSSLKLWTCAKASLGSRDAVPQTEAVGVFFHAGGHFPIGIPA</sequence>
<protein>
    <submittedName>
        <fullName evidence="1">Uncharacterized protein</fullName>
    </submittedName>
</protein>
<proteinExistence type="predicted"/>
<reference evidence="1" key="1">
    <citation type="submission" date="2018-02" db="EMBL/GenBank/DDBJ databases">
        <authorList>
            <person name="Cohen D.B."/>
            <person name="Kent A.D."/>
        </authorList>
    </citation>
    <scope>NUCLEOTIDE SEQUENCE</scope>
</reference>
<accession>A0A2N9EWE5</accession>
<gene>
    <name evidence="1" type="ORF">FSB_LOCUS6863</name>
</gene>
<name>A0A2N9EWE5_FAGSY</name>
<dbReference type="AlphaFoldDB" id="A0A2N9EWE5"/>
<dbReference type="EMBL" id="OIVN01000359">
    <property type="protein sequence ID" value="SPC78981.1"/>
    <property type="molecule type" value="Genomic_DNA"/>
</dbReference>